<dbReference type="InterPro" id="IPR020045">
    <property type="entry name" value="DNA_polI_H3TH"/>
</dbReference>
<dbReference type="EMBL" id="DQVE01000048">
    <property type="protein sequence ID" value="HIP98625.1"/>
    <property type="molecule type" value="Genomic_DNA"/>
</dbReference>
<keyword evidence="2" id="KW-0378">Hydrolase</keyword>
<dbReference type="Proteomes" id="UP000606463">
    <property type="component" value="Unassembled WGS sequence"/>
</dbReference>
<keyword evidence="3 6" id="KW-0269">Exonuclease</keyword>
<dbReference type="InterPro" id="IPR002421">
    <property type="entry name" value="5-3_exonuclease"/>
</dbReference>
<evidence type="ECO:0000256" key="4">
    <source>
        <dbReference type="ARBA" id="ARBA00023125"/>
    </source>
</evidence>
<dbReference type="InterPro" id="IPR036279">
    <property type="entry name" value="5-3_exonuclease_C_sf"/>
</dbReference>
<dbReference type="FunFam" id="1.10.150.20:FF:000003">
    <property type="entry name" value="DNA polymerase I"/>
    <property type="match status" value="1"/>
</dbReference>
<dbReference type="InterPro" id="IPR029060">
    <property type="entry name" value="PIN-like_dom_sf"/>
</dbReference>
<gene>
    <name evidence="6" type="ORF">EYH37_04610</name>
</gene>
<sequence length="297" mass="33935">MGKTLYLLDGSSYAYRAHYALPPLKTKNGFPTGAIFGFLRMLFALLKEKKPAYAAVVFDTPKKTFRNKLFENYKAQRRKAPDELKRQLPIIKEVVRLLGLSTLEVEGFEADDVIATLCKEFSQKGWQIVVYTPDKDMAQLLSLKGVRLINPLNGEEITPQTVKKKFGIKPHQIPSYLALVGDKSDNIPGVEGIGPKKAKEILEKYETVDKLLEEWENLPPSVKKNFSSSSKEKLKKWLSLTRLRFDVPLQVTPESLKVKKPDFGKLKEKLEGLEMKSLLKEVEKMEKDKLFMQKNLF</sequence>
<dbReference type="FunFam" id="3.40.50.1010:FF:000001">
    <property type="entry name" value="DNA polymerase I"/>
    <property type="match status" value="1"/>
</dbReference>
<dbReference type="GO" id="GO:0017108">
    <property type="term" value="F:5'-flap endonuclease activity"/>
    <property type="evidence" value="ECO:0007669"/>
    <property type="project" value="InterPro"/>
</dbReference>
<feature type="domain" description="5'-3' exonuclease" evidence="5">
    <location>
        <begin position="2"/>
        <end position="259"/>
    </location>
</feature>
<dbReference type="Gene3D" id="3.40.50.1010">
    <property type="entry name" value="5'-nuclease"/>
    <property type="match status" value="1"/>
</dbReference>
<dbReference type="InterPro" id="IPR008918">
    <property type="entry name" value="HhH2"/>
</dbReference>
<evidence type="ECO:0000259" key="5">
    <source>
        <dbReference type="SMART" id="SM00475"/>
    </source>
</evidence>
<dbReference type="SMART" id="SM00475">
    <property type="entry name" value="53EXOc"/>
    <property type="match status" value="1"/>
</dbReference>
<dbReference type="InterPro" id="IPR038969">
    <property type="entry name" value="FEN"/>
</dbReference>
<evidence type="ECO:0000256" key="1">
    <source>
        <dbReference type="ARBA" id="ARBA00022722"/>
    </source>
</evidence>
<evidence type="ECO:0000256" key="3">
    <source>
        <dbReference type="ARBA" id="ARBA00022839"/>
    </source>
</evidence>
<dbReference type="SUPFAM" id="SSF47807">
    <property type="entry name" value="5' to 3' exonuclease, C-terminal subdomain"/>
    <property type="match status" value="1"/>
</dbReference>
<dbReference type="GO" id="GO:0033567">
    <property type="term" value="P:DNA replication, Okazaki fragment processing"/>
    <property type="evidence" value="ECO:0007669"/>
    <property type="project" value="InterPro"/>
</dbReference>
<dbReference type="Pfam" id="PF01367">
    <property type="entry name" value="5_3_exonuc"/>
    <property type="match status" value="1"/>
</dbReference>
<dbReference type="InterPro" id="IPR020046">
    <property type="entry name" value="5-3_exonucl_a-hlix_arch_N"/>
</dbReference>
<evidence type="ECO:0000256" key="2">
    <source>
        <dbReference type="ARBA" id="ARBA00022801"/>
    </source>
</evidence>
<dbReference type="SMART" id="SM00279">
    <property type="entry name" value="HhH2"/>
    <property type="match status" value="1"/>
</dbReference>
<organism evidence="6 7">
    <name type="scientific">Aquifex aeolicus</name>
    <dbReference type="NCBI Taxonomy" id="63363"/>
    <lineage>
        <taxon>Bacteria</taxon>
        <taxon>Pseudomonadati</taxon>
        <taxon>Aquificota</taxon>
        <taxon>Aquificia</taxon>
        <taxon>Aquificales</taxon>
        <taxon>Aquificaceae</taxon>
        <taxon>Aquifex</taxon>
    </lineage>
</organism>
<reference evidence="6" key="1">
    <citation type="journal article" date="2020" name="ISME J.">
        <title>Gammaproteobacteria mediating utilization of methyl-, sulfur- and petroleum organic compounds in deep ocean hydrothermal plumes.</title>
        <authorList>
            <person name="Zhou Z."/>
            <person name="Liu Y."/>
            <person name="Pan J."/>
            <person name="Cron B.R."/>
            <person name="Toner B.M."/>
            <person name="Anantharaman K."/>
            <person name="Breier J.A."/>
            <person name="Dick G.J."/>
            <person name="Li M."/>
        </authorList>
    </citation>
    <scope>NUCLEOTIDE SEQUENCE</scope>
    <source>
        <strain evidence="6">SZUA-1501</strain>
    </source>
</reference>
<dbReference type="PANTHER" id="PTHR42646:SF2">
    <property type="entry name" value="5'-3' EXONUCLEASE FAMILY PROTEIN"/>
    <property type="match status" value="1"/>
</dbReference>
<accession>A0A9D0YPA1</accession>
<protein>
    <submittedName>
        <fullName evidence="6">5'-3' exonuclease</fullName>
    </submittedName>
</protein>
<name>A0A9D0YPA1_AQUAO</name>
<dbReference type="Pfam" id="PF02739">
    <property type="entry name" value="5_3_exonuc_N"/>
    <property type="match status" value="1"/>
</dbReference>
<dbReference type="SUPFAM" id="SSF88723">
    <property type="entry name" value="PIN domain-like"/>
    <property type="match status" value="1"/>
</dbReference>
<dbReference type="Gene3D" id="1.10.150.20">
    <property type="entry name" value="5' to 3' exonuclease, C-terminal subdomain"/>
    <property type="match status" value="1"/>
</dbReference>
<dbReference type="GO" id="GO:0008409">
    <property type="term" value="F:5'-3' exonuclease activity"/>
    <property type="evidence" value="ECO:0007669"/>
    <property type="project" value="InterPro"/>
</dbReference>
<keyword evidence="1" id="KW-0540">Nuclease</keyword>
<comment type="caution">
    <text evidence="6">The sequence shown here is derived from an EMBL/GenBank/DDBJ whole genome shotgun (WGS) entry which is preliminary data.</text>
</comment>
<keyword evidence="4" id="KW-0238">DNA-binding</keyword>
<dbReference type="GO" id="GO:0003677">
    <property type="term" value="F:DNA binding"/>
    <property type="evidence" value="ECO:0007669"/>
    <property type="project" value="UniProtKB-KW"/>
</dbReference>
<dbReference type="CDD" id="cd09859">
    <property type="entry name" value="PIN_53EXO"/>
    <property type="match status" value="1"/>
</dbReference>
<dbReference type="PANTHER" id="PTHR42646">
    <property type="entry name" value="FLAP ENDONUCLEASE XNI"/>
    <property type="match status" value="1"/>
</dbReference>
<dbReference type="AlphaFoldDB" id="A0A9D0YPA1"/>
<dbReference type="CDD" id="cd09898">
    <property type="entry name" value="H3TH_53EXO"/>
    <property type="match status" value="1"/>
</dbReference>
<evidence type="ECO:0000313" key="7">
    <source>
        <dbReference type="Proteomes" id="UP000606463"/>
    </source>
</evidence>
<proteinExistence type="predicted"/>
<evidence type="ECO:0000313" key="6">
    <source>
        <dbReference type="EMBL" id="HIP98625.1"/>
    </source>
</evidence>